<evidence type="ECO:0000313" key="2">
    <source>
        <dbReference type="Proteomes" id="UP000054538"/>
    </source>
</evidence>
<accession>A0A0D0DCP8</accession>
<reference evidence="1 2" key="1">
    <citation type="submission" date="2014-04" db="EMBL/GenBank/DDBJ databases">
        <authorList>
            <consortium name="DOE Joint Genome Institute"/>
            <person name="Kuo A."/>
            <person name="Kohler A."/>
            <person name="Jargeat P."/>
            <person name="Nagy L.G."/>
            <person name="Floudas D."/>
            <person name="Copeland A."/>
            <person name="Barry K.W."/>
            <person name="Cichocki N."/>
            <person name="Veneault-Fourrey C."/>
            <person name="LaButti K."/>
            <person name="Lindquist E.A."/>
            <person name="Lipzen A."/>
            <person name="Lundell T."/>
            <person name="Morin E."/>
            <person name="Murat C."/>
            <person name="Sun H."/>
            <person name="Tunlid A."/>
            <person name="Henrissat B."/>
            <person name="Grigoriev I.V."/>
            <person name="Hibbett D.S."/>
            <person name="Martin F."/>
            <person name="Nordberg H.P."/>
            <person name="Cantor M.N."/>
            <person name="Hua S.X."/>
        </authorList>
    </citation>
    <scope>NUCLEOTIDE SEQUENCE [LARGE SCALE GENOMIC DNA]</scope>
    <source>
        <strain evidence="1 2">Ve08.2h10</strain>
    </source>
</reference>
<proteinExistence type="predicted"/>
<organism evidence="1 2">
    <name type="scientific">Paxillus rubicundulus Ve08.2h10</name>
    <dbReference type="NCBI Taxonomy" id="930991"/>
    <lineage>
        <taxon>Eukaryota</taxon>
        <taxon>Fungi</taxon>
        <taxon>Dikarya</taxon>
        <taxon>Basidiomycota</taxon>
        <taxon>Agaricomycotina</taxon>
        <taxon>Agaricomycetes</taxon>
        <taxon>Agaricomycetidae</taxon>
        <taxon>Boletales</taxon>
        <taxon>Paxilineae</taxon>
        <taxon>Paxillaceae</taxon>
        <taxon>Paxillus</taxon>
    </lineage>
</organism>
<dbReference type="InParanoid" id="A0A0D0DCP8"/>
<dbReference type="Proteomes" id="UP000054538">
    <property type="component" value="Unassembled WGS sequence"/>
</dbReference>
<dbReference type="STRING" id="930991.A0A0D0DCP8"/>
<reference evidence="2" key="2">
    <citation type="submission" date="2015-01" db="EMBL/GenBank/DDBJ databases">
        <title>Evolutionary Origins and Diversification of the Mycorrhizal Mutualists.</title>
        <authorList>
            <consortium name="DOE Joint Genome Institute"/>
            <consortium name="Mycorrhizal Genomics Consortium"/>
            <person name="Kohler A."/>
            <person name="Kuo A."/>
            <person name="Nagy L.G."/>
            <person name="Floudas D."/>
            <person name="Copeland A."/>
            <person name="Barry K.W."/>
            <person name="Cichocki N."/>
            <person name="Veneault-Fourrey C."/>
            <person name="LaButti K."/>
            <person name="Lindquist E.A."/>
            <person name="Lipzen A."/>
            <person name="Lundell T."/>
            <person name="Morin E."/>
            <person name="Murat C."/>
            <person name="Riley R."/>
            <person name="Ohm R."/>
            <person name="Sun H."/>
            <person name="Tunlid A."/>
            <person name="Henrissat B."/>
            <person name="Grigoriev I.V."/>
            <person name="Hibbett D.S."/>
            <person name="Martin F."/>
        </authorList>
    </citation>
    <scope>NUCLEOTIDE SEQUENCE [LARGE SCALE GENOMIC DNA]</scope>
    <source>
        <strain evidence="2">Ve08.2h10</strain>
    </source>
</reference>
<dbReference type="OrthoDB" id="2655622at2759"/>
<protein>
    <submittedName>
        <fullName evidence="1">Uncharacterized protein</fullName>
    </submittedName>
</protein>
<dbReference type="EMBL" id="KN828306">
    <property type="protein sequence ID" value="KIK75145.1"/>
    <property type="molecule type" value="Genomic_DNA"/>
</dbReference>
<keyword evidence="2" id="KW-1185">Reference proteome</keyword>
<dbReference type="HOGENOM" id="CLU_104895_0_0_1"/>
<name>A0A0D0DCP8_9AGAM</name>
<evidence type="ECO:0000313" key="1">
    <source>
        <dbReference type="EMBL" id="KIK75145.1"/>
    </source>
</evidence>
<gene>
    <name evidence="1" type="ORF">PAXRUDRAFT_173604</name>
</gene>
<dbReference type="AlphaFoldDB" id="A0A0D0DCP8"/>
<feature type="non-terminal residue" evidence="1">
    <location>
        <position position="231"/>
    </location>
</feature>
<sequence length="231" mass="25617">VICNVCITVPFKSCSLVRGSDVDFTCPICHKAADRDNSGQIGQAFSQYWGFTFHTSSKPVLTTFLVMSSCIVMTAGSQVNCGPLLIIHFYLKGMDLQGCPPQAICEYLWPYFPCNSLHFWESEFDFGTRAKISISEHRGKMETMQEGIGSVPSGQVMIFISTHSEEEHGDLFASEEGPQTKPRPVAVKVDHISFQIGMDHLLQGATAVLLTCGWPVKHEQSFLELHSSLHQ</sequence>